<organism evidence="1 2">
    <name type="scientific">Candidatus Gemmiger avicola</name>
    <dbReference type="NCBI Taxonomy" id="2838605"/>
    <lineage>
        <taxon>Bacteria</taxon>
        <taxon>Bacillati</taxon>
        <taxon>Bacillota</taxon>
        <taxon>Clostridia</taxon>
        <taxon>Eubacteriales</taxon>
        <taxon>Gemmiger</taxon>
    </lineage>
</organism>
<gene>
    <name evidence="1" type="ORF">H9945_09765</name>
</gene>
<proteinExistence type="predicted"/>
<reference evidence="1" key="1">
    <citation type="journal article" date="2021" name="PeerJ">
        <title>Extensive microbial diversity within the chicken gut microbiome revealed by metagenomics and culture.</title>
        <authorList>
            <person name="Gilroy R."/>
            <person name="Ravi A."/>
            <person name="Getino M."/>
            <person name="Pursley I."/>
            <person name="Horton D.L."/>
            <person name="Alikhan N.F."/>
            <person name="Baker D."/>
            <person name="Gharbi K."/>
            <person name="Hall N."/>
            <person name="Watson M."/>
            <person name="Adriaenssens E.M."/>
            <person name="Foster-Nyarko E."/>
            <person name="Jarju S."/>
            <person name="Secka A."/>
            <person name="Antonio M."/>
            <person name="Oren A."/>
            <person name="Chaudhuri R.R."/>
            <person name="La Ragione R."/>
            <person name="Hildebrand F."/>
            <person name="Pallen M.J."/>
        </authorList>
    </citation>
    <scope>NUCLEOTIDE SEQUENCE</scope>
    <source>
        <strain evidence="1">ChiBcec8-13705</strain>
    </source>
</reference>
<dbReference type="Proteomes" id="UP000886803">
    <property type="component" value="Unassembled WGS sequence"/>
</dbReference>
<protein>
    <submittedName>
        <fullName evidence="1">Uncharacterized protein</fullName>
    </submittedName>
</protein>
<comment type="caution">
    <text evidence="1">The sequence shown here is derived from an EMBL/GenBank/DDBJ whole genome shotgun (WGS) entry which is preliminary data.</text>
</comment>
<dbReference type="AlphaFoldDB" id="A0A9D2S477"/>
<evidence type="ECO:0000313" key="1">
    <source>
        <dbReference type="EMBL" id="HJB42769.1"/>
    </source>
</evidence>
<accession>A0A9D2S477</accession>
<sequence length="110" mass="12489">MSFAIPIYHWFHNGNPYSGAEGGMRYIIEPGKRPDPNDPAGKKKVEYLVATIWPGPWSREHTAEEKQQSAEFAGDQAGLDAAIAWLQKQHEAQKERWENVPSILDCEPDR</sequence>
<dbReference type="EMBL" id="DWYG01000165">
    <property type="protein sequence ID" value="HJB42769.1"/>
    <property type="molecule type" value="Genomic_DNA"/>
</dbReference>
<name>A0A9D2S477_9FIRM</name>
<reference evidence="1" key="2">
    <citation type="submission" date="2021-04" db="EMBL/GenBank/DDBJ databases">
        <authorList>
            <person name="Gilroy R."/>
        </authorList>
    </citation>
    <scope>NUCLEOTIDE SEQUENCE</scope>
    <source>
        <strain evidence="1">ChiBcec8-13705</strain>
    </source>
</reference>
<evidence type="ECO:0000313" key="2">
    <source>
        <dbReference type="Proteomes" id="UP000886803"/>
    </source>
</evidence>